<dbReference type="InterPro" id="IPR043472">
    <property type="entry name" value="Macro_dom-like"/>
</dbReference>
<dbReference type="Gene3D" id="3.40.220.10">
    <property type="entry name" value="Leucine Aminopeptidase, subunit E, domain 1"/>
    <property type="match status" value="1"/>
</dbReference>
<name>A0A511QED1_9VIBR</name>
<evidence type="ECO:0000259" key="1">
    <source>
        <dbReference type="PROSITE" id="PS51154"/>
    </source>
</evidence>
<comment type="caution">
    <text evidence="2">The sequence shown here is derived from an EMBL/GenBank/DDBJ whole genome shotgun (WGS) entry which is preliminary data.</text>
</comment>
<reference evidence="2 3" key="1">
    <citation type="submission" date="2019-07" db="EMBL/GenBank/DDBJ databases">
        <title>Whole genome shotgun sequence of Vibrio sagamiensis NBRC 104589.</title>
        <authorList>
            <person name="Hosoyama A."/>
            <person name="Uohara A."/>
            <person name="Ohji S."/>
            <person name="Ichikawa N."/>
        </authorList>
    </citation>
    <scope>NUCLEOTIDE SEQUENCE [LARGE SCALE GENOMIC DNA]</scope>
    <source>
        <strain evidence="2 3">NBRC 104589</strain>
    </source>
</reference>
<protein>
    <recommendedName>
        <fullName evidence="1">Macro domain-containing protein</fullName>
    </recommendedName>
</protein>
<organism evidence="2 3">
    <name type="scientific">Vibrio sagamiensis NBRC 104589</name>
    <dbReference type="NCBI Taxonomy" id="1219064"/>
    <lineage>
        <taxon>Bacteria</taxon>
        <taxon>Pseudomonadati</taxon>
        <taxon>Pseudomonadota</taxon>
        <taxon>Gammaproteobacteria</taxon>
        <taxon>Vibrionales</taxon>
        <taxon>Vibrionaceae</taxon>
        <taxon>Vibrio</taxon>
    </lineage>
</organism>
<dbReference type="AlphaFoldDB" id="A0A511QED1"/>
<gene>
    <name evidence="2" type="ORF">VSA01S_17700</name>
</gene>
<proteinExistence type="predicted"/>
<dbReference type="Proteomes" id="UP000321922">
    <property type="component" value="Unassembled WGS sequence"/>
</dbReference>
<dbReference type="InterPro" id="IPR002589">
    <property type="entry name" value="Macro_dom"/>
</dbReference>
<evidence type="ECO:0000313" key="3">
    <source>
        <dbReference type="Proteomes" id="UP000321922"/>
    </source>
</evidence>
<sequence length="56" mass="6293">MDLKKEVKRLELTSAALPALGSGLGGLPWTEVEREIQASLSEMPEVEWRIYPPQKN</sequence>
<evidence type="ECO:0000313" key="2">
    <source>
        <dbReference type="EMBL" id="GEM75658.1"/>
    </source>
</evidence>
<dbReference type="PROSITE" id="PS51154">
    <property type="entry name" value="MACRO"/>
    <property type="match status" value="1"/>
</dbReference>
<dbReference type="EMBL" id="BJXJ01000014">
    <property type="protein sequence ID" value="GEM75658.1"/>
    <property type="molecule type" value="Genomic_DNA"/>
</dbReference>
<dbReference type="SUPFAM" id="SSF52949">
    <property type="entry name" value="Macro domain-like"/>
    <property type="match status" value="1"/>
</dbReference>
<feature type="domain" description="Macro" evidence="1">
    <location>
        <begin position="1"/>
        <end position="56"/>
    </location>
</feature>
<accession>A0A511QED1</accession>
<keyword evidence="3" id="KW-1185">Reference proteome</keyword>